<proteinExistence type="predicted"/>
<protein>
    <recommendedName>
        <fullName evidence="3">HutD family protein</fullName>
    </recommendedName>
</protein>
<dbReference type="Gene3D" id="2.60.120.10">
    <property type="entry name" value="Jelly Rolls"/>
    <property type="match status" value="1"/>
</dbReference>
<dbReference type="SUPFAM" id="SSF51182">
    <property type="entry name" value="RmlC-like cupins"/>
    <property type="match status" value="1"/>
</dbReference>
<dbReference type="Proteomes" id="UP000542125">
    <property type="component" value="Unassembled WGS sequence"/>
</dbReference>
<evidence type="ECO:0008006" key="3">
    <source>
        <dbReference type="Google" id="ProtNLM"/>
    </source>
</evidence>
<dbReference type="InterPro" id="IPR011051">
    <property type="entry name" value="RmlC_Cupin_sf"/>
</dbReference>
<name>A0A7Y9IXX5_9BURK</name>
<dbReference type="AlphaFoldDB" id="A0A7Y9IXX5"/>
<dbReference type="PANTHER" id="PTHR37943">
    <property type="entry name" value="PROTEIN VES"/>
    <property type="match status" value="1"/>
</dbReference>
<dbReference type="Pfam" id="PF05962">
    <property type="entry name" value="HutD"/>
    <property type="match status" value="1"/>
</dbReference>
<evidence type="ECO:0000313" key="2">
    <source>
        <dbReference type="Proteomes" id="UP000542125"/>
    </source>
</evidence>
<dbReference type="PANTHER" id="PTHR37943:SF1">
    <property type="entry name" value="PROTEIN VES"/>
    <property type="match status" value="1"/>
</dbReference>
<comment type="caution">
    <text evidence="1">The sequence shown here is derived from an EMBL/GenBank/DDBJ whole genome shotgun (WGS) entry which is preliminary data.</text>
</comment>
<dbReference type="InterPro" id="IPR010282">
    <property type="entry name" value="Uncharacterised_HutD/Ves"/>
</dbReference>
<sequence>MTVQRFAIEHLLSMPWKNGGGATREIVCQPPGAGMDAFDWRVSIATIDRPGPFSAFPGVARTIMLLEGCGVRLRSAQAGIDHKLDTPLSPFDFDGSTALDCDLLGGTSTDFNVMVRADRLAAQCRVLRAAHAMPPAPHGLLLAVAGEWTADSDDASRPLKAGEGVWWADTPFGARLTPSGDDAALIAVRIEPRQALQR</sequence>
<evidence type="ECO:0000313" key="1">
    <source>
        <dbReference type="EMBL" id="NYE85014.1"/>
    </source>
</evidence>
<dbReference type="InterPro" id="IPR014710">
    <property type="entry name" value="RmlC-like_jellyroll"/>
</dbReference>
<organism evidence="1 2">
    <name type="scientific">Pigmentiphaga litoralis</name>
    <dbReference type="NCBI Taxonomy" id="516702"/>
    <lineage>
        <taxon>Bacteria</taxon>
        <taxon>Pseudomonadati</taxon>
        <taxon>Pseudomonadota</taxon>
        <taxon>Betaproteobacteria</taxon>
        <taxon>Burkholderiales</taxon>
        <taxon>Alcaligenaceae</taxon>
        <taxon>Pigmentiphaga</taxon>
    </lineage>
</organism>
<dbReference type="CDD" id="cd20293">
    <property type="entry name" value="cupin_HutD_N"/>
    <property type="match status" value="1"/>
</dbReference>
<accession>A0A7Y9IXX5</accession>
<dbReference type="RefSeq" id="WP_179589033.1">
    <property type="nucleotide sequence ID" value="NZ_JACBYR010000002.1"/>
</dbReference>
<dbReference type="EMBL" id="JACBYR010000002">
    <property type="protein sequence ID" value="NYE85014.1"/>
    <property type="molecule type" value="Genomic_DNA"/>
</dbReference>
<keyword evidence="2" id="KW-1185">Reference proteome</keyword>
<reference evidence="1 2" key="1">
    <citation type="submission" date="2020-07" db="EMBL/GenBank/DDBJ databases">
        <title>Genomic Encyclopedia of Type Strains, Phase IV (KMG-V): Genome sequencing to study the core and pangenomes of soil and plant-associated prokaryotes.</title>
        <authorList>
            <person name="Whitman W."/>
        </authorList>
    </citation>
    <scope>NUCLEOTIDE SEQUENCE [LARGE SCALE GENOMIC DNA]</scope>
    <source>
        <strain evidence="1 2">SAS40</strain>
    </source>
</reference>
<gene>
    <name evidence="1" type="ORF">FHW18_004321</name>
</gene>